<dbReference type="AlphaFoldDB" id="A0A086YBA4"/>
<name>A0A086YBA4_9RHOB</name>
<protein>
    <recommendedName>
        <fullName evidence="3">MarR family transcriptional regulator</fullName>
    </recommendedName>
</protein>
<gene>
    <name evidence="1" type="ORF">CN97_10040</name>
</gene>
<dbReference type="SUPFAM" id="SSF46785">
    <property type="entry name" value="Winged helix' DNA-binding domain"/>
    <property type="match status" value="1"/>
</dbReference>
<proteinExistence type="predicted"/>
<accession>A0A086YBA4</accession>
<keyword evidence="2" id="KW-1185">Reference proteome</keyword>
<dbReference type="InterPro" id="IPR036390">
    <property type="entry name" value="WH_DNA-bd_sf"/>
</dbReference>
<evidence type="ECO:0008006" key="3">
    <source>
        <dbReference type="Google" id="ProtNLM"/>
    </source>
</evidence>
<sequence>MKKEKVMTGNSPITRFIGEAERTLQALLQRQLQKAGVSFPEWVALTILSAGPLSADGFTQAIAAARVVPPGKEMSVVNDLVAKEVVAQGHNFSMTQNGLDLFEPLRDSVRRMTSGLVTDVTNDDLAATRRVLETLTSRASELLRTGDESISS</sequence>
<dbReference type="Gene3D" id="1.10.10.10">
    <property type="entry name" value="Winged helix-like DNA-binding domain superfamily/Winged helix DNA-binding domain"/>
    <property type="match status" value="1"/>
</dbReference>
<comment type="caution">
    <text evidence="1">The sequence shown here is derived from an EMBL/GenBank/DDBJ whole genome shotgun (WGS) entry which is preliminary data.</text>
</comment>
<evidence type="ECO:0000313" key="2">
    <source>
        <dbReference type="Proteomes" id="UP000028826"/>
    </source>
</evidence>
<dbReference type="InterPro" id="IPR036388">
    <property type="entry name" value="WH-like_DNA-bd_sf"/>
</dbReference>
<evidence type="ECO:0000313" key="1">
    <source>
        <dbReference type="EMBL" id="KFI31554.1"/>
    </source>
</evidence>
<dbReference type="EMBL" id="JGYG01000002">
    <property type="protein sequence ID" value="KFI31554.1"/>
    <property type="molecule type" value="Genomic_DNA"/>
</dbReference>
<reference evidence="1 2" key="1">
    <citation type="submission" date="2014-03" db="EMBL/GenBank/DDBJ databases">
        <title>Genome of Haematobacter massiliensis CCUG 47968.</title>
        <authorList>
            <person name="Wang D."/>
            <person name="Wang G."/>
        </authorList>
    </citation>
    <scope>NUCLEOTIDE SEQUENCE [LARGE SCALE GENOMIC DNA]</scope>
    <source>
        <strain evidence="1 2">CCUG 47968</strain>
    </source>
</reference>
<dbReference type="Proteomes" id="UP000028826">
    <property type="component" value="Unassembled WGS sequence"/>
</dbReference>
<dbReference type="STRING" id="195105.CN97_10040"/>
<organism evidence="1 2">
    <name type="scientific">Haematobacter massiliensis</name>
    <dbReference type="NCBI Taxonomy" id="195105"/>
    <lineage>
        <taxon>Bacteria</taxon>
        <taxon>Pseudomonadati</taxon>
        <taxon>Pseudomonadota</taxon>
        <taxon>Alphaproteobacteria</taxon>
        <taxon>Rhodobacterales</taxon>
        <taxon>Paracoccaceae</taxon>
        <taxon>Haematobacter</taxon>
    </lineage>
</organism>